<feature type="transmembrane region" description="Helical" evidence="6">
    <location>
        <begin position="142"/>
        <end position="160"/>
    </location>
</feature>
<dbReference type="PANTHER" id="PTHR36506">
    <property type="entry name" value="PREFLAGELLIN PEPTIDASE"/>
    <property type="match status" value="1"/>
</dbReference>
<keyword evidence="3 6" id="KW-0812">Transmembrane</keyword>
<feature type="transmembrane region" description="Helical" evidence="6">
    <location>
        <begin position="61"/>
        <end position="80"/>
    </location>
</feature>
<keyword evidence="4 6" id="KW-1133">Transmembrane helix</keyword>
<evidence type="ECO:0000256" key="1">
    <source>
        <dbReference type="ARBA" id="ARBA00004651"/>
    </source>
</evidence>
<keyword evidence="2" id="KW-1003">Cell membrane</keyword>
<dbReference type="InterPro" id="IPR000045">
    <property type="entry name" value="Prepilin_IV_endopep_pep"/>
</dbReference>
<feature type="transmembrane region" description="Helical" evidence="6">
    <location>
        <begin position="32"/>
        <end position="52"/>
    </location>
</feature>
<evidence type="ECO:0000256" key="4">
    <source>
        <dbReference type="ARBA" id="ARBA00022989"/>
    </source>
</evidence>
<keyword evidence="9" id="KW-1185">Reference proteome</keyword>
<dbReference type="RefSeq" id="WP_126717529.1">
    <property type="nucleotide sequence ID" value="NZ_RWJF01000001.1"/>
</dbReference>
<reference evidence="8 9" key="1">
    <citation type="submission" date="2018-12" db="EMBL/GenBank/DDBJ databases">
        <title>Sphingomonas sp. HMF7854 Genome sequencing and assembly.</title>
        <authorList>
            <person name="Cha I."/>
            <person name="Kang H."/>
            <person name="Kim H."/>
            <person name="Kang J."/>
            <person name="Joh K."/>
        </authorList>
    </citation>
    <scope>NUCLEOTIDE SEQUENCE [LARGE SCALE GENOMIC DNA]</scope>
    <source>
        <strain evidence="8 9">HMF7854</strain>
    </source>
</reference>
<dbReference type="Gene3D" id="1.20.120.1220">
    <property type="match status" value="1"/>
</dbReference>
<accession>A0A3S0EKF3</accession>
<feature type="domain" description="Prepilin type IV endopeptidase peptidase" evidence="7">
    <location>
        <begin position="14"/>
        <end position="118"/>
    </location>
</feature>
<dbReference type="EMBL" id="RWJF01000001">
    <property type="protein sequence ID" value="RST29690.1"/>
    <property type="molecule type" value="Genomic_DNA"/>
</dbReference>
<evidence type="ECO:0000259" key="7">
    <source>
        <dbReference type="Pfam" id="PF01478"/>
    </source>
</evidence>
<proteinExistence type="predicted"/>
<evidence type="ECO:0000313" key="9">
    <source>
        <dbReference type="Proteomes" id="UP000274661"/>
    </source>
</evidence>
<dbReference type="InterPro" id="IPR052218">
    <property type="entry name" value="Preflagellin_Peptidase"/>
</dbReference>
<evidence type="ECO:0000313" key="8">
    <source>
        <dbReference type="EMBL" id="RST29690.1"/>
    </source>
</evidence>
<dbReference type="PANTHER" id="PTHR36506:SF1">
    <property type="entry name" value="PREFLAGELLIN PEPTIDASE"/>
    <property type="match status" value="1"/>
</dbReference>
<evidence type="ECO:0000256" key="6">
    <source>
        <dbReference type="SAM" id="Phobius"/>
    </source>
</evidence>
<dbReference type="GO" id="GO:0005886">
    <property type="term" value="C:plasma membrane"/>
    <property type="evidence" value="ECO:0007669"/>
    <property type="project" value="UniProtKB-SubCell"/>
</dbReference>
<gene>
    <name evidence="8" type="ORF">HMF7854_01745</name>
</gene>
<dbReference type="OrthoDB" id="5329005at2"/>
<evidence type="ECO:0000256" key="5">
    <source>
        <dbReference type="ARBA" id="ARBA00023136"/>
    </source>
</evidence>
<dbReference type="Proteomes" id="UP000274661">
    <property type="component" value="Unassembled WGS sequence"/>
</dbReference>
<feature type="transmembrane region" description="Helical" evidence="6">
    <location>
        <begin position="100"/>
        <end position="121"/>
    </location>
</feature>
<keyword evidence="5 6" id="KW-0472">Membrane</keyword>
<dbReference type="AlphaFoldDB" id="A0A3S0EKF3"/>
<evidence type="ECO:0000256" key="2">
    <source>
        <dbReference type="ARBA" id="ARBA00022475"/>
    </source>
</evidence>
<sequence length="162" mass="17072">MNLPLVAPTWLAGLFVLLLVLASVEDSWRLRISNWTCLGLIAAAFAAAWLAGPRPSLWQNLLVFAALLGVGLPIFAAGKFGGGDVKLFAAAGLWFSLDGAWRFLMLTLLAGGLLAMIILAVRLVPWGAGARDRVVVLRRRGGIPYGVAIASGALLTAGLLPR</sequence>
<evidence type="ECO:0000256" key="3">
    <source>
        <dbReference type="ARBA" id="ARBA00022692"/>
    </source>
</evidence>
<comment type="subcellular location">
    <subcellularLocation>
        <location evidence="1">Cell membrane</location>
        <topology evidence="1">Multi-pass membrane protein</topology>
    </subcellularLocation>
</comment>
<organism evidence="8 9">
    <name type="scientific">Sphingomonas ginkgonis</name>
    <dbReference type="NCBI Taxonomy" id="2315330"/>
    <lineage>
        <taxon>Bacteria</taxon>
        <taxon>Pseudomonadati</taxon>
        <taxon>Pseudomonadota</taxon>
        <taxon>Alphaproteobacteria</taxon>
        <taxon>Sphingomonadales</taxon>
        <taxon>Sphingomonadaceae</taxon>
        <taxon>Sphingomonas</taxon>
    </lineage>
</organism>
<comment type="caution">
    <text evidence="8">The sequence shown here is derived from an EMBL/GenBank/DDBJ whole genome shotgun (WGS) entry which is preliminary data.</text>
</comment>
<dbReference type="GO" id="GO:0004190">
    <property type="term" value="F:aspartic-type endopeptidase activity"/>
    <property type="evidence" value="ECO:0007669"/>
    <property type="project" value="InterPro"/>
</dbReference>
<name>A0A3S0EKF3_9SPHN</name>
<dbReference type="Pfam" id="PF01478">
    <property type="entry name" value="Peptidase_A24"/>
    <property type="match status" value="1"/>
</dbReference>
<protein>
    <recommendedName>
        <fullName evidence="7">Prepilin type IV endopeptidase peptidase domain-containing protein</fullName>
    </recommendedName>
</protein>